<dbReference type="Proteomes" id="UP001158576">
    <property type="component" value="Chromosome PAR"/>
</dbReference>
<sequence>MFKAFRHIEDIEPSDPWWKKEVLDKVGDKLKGGYFDEKNKENNNLSFGKVKRLSRRAVEFCSKSRSAKKDYGFIVIERLDLEGLEDAVDRGLTASNYHEGIKQHIEFKGDVRCKPDRGTFLCKIPKLETIFAFCPTRKRNPTLDGFLVIVEYVKREQQHIQGTSYTWIHTERDFSNQWCYPLAVISYRDQKAPPPPAPKKRYSREQESAVVKSERRSRSRSPSDRRGDRSRERDRDHRDHRDRDRDRYHRDKRDRSREREHRGGSHRDRDDGYRIKKERRDDDYRESRRDEDYRRRDSHHRDRKEKYDQDDRRGSVSSNDKRWPGENSFDGPPNYERRGSSYSQDMNSSYNNQNPSDGHGQNGFDGHQNRVPPSNGHYHGNNYPGGPSGGYRPNHRMPMRPGYHPHQGSYGHPHYNNMRMPHGNGQMQNPRGPRPGMDRSMSTPNSHVMSPDGLPTPDNFPRGPHQRGPPNDGFTPNRGRFPSTGGFPNSPGFQGSPHSSAAHISPPGPPGRPELARRHSEQFNKVPNANQNLLTVPLASPNPAQMADGRKDHFCREYVKTRLERVSAKRKAITYWSGKLAFGEDEIDASLMHYTDPDMLLISECYLRFSKLKPLLFNDLSSEIIKLNVTITKPKKSMHKSFAGMWSCYPAYIQNSPENQENINKVFDRDTRACLSEVTTSKMIVFLVKSDQGRLRDLLNWDAVSNMMPDDSIPGFFFIIFTPLSNIKEFTQVQRANREIDLVHPHPLDHDGPGVNPLDPSYEAVQHMMGNLSMNIQHEDKYFHKDYRANWNINHDIILQLQKMTHSQKGHHQTVQQIATRISHTRYSQIPQLLKKFIDVISEYEIFVKMDEILAEAIREEKQKRQAASDAAANPPAAPSTTVPNQNSTNLSSSNQPPKQPAPDKPRPQLNLQPLTLPQVHATQIPEILVPQTPPSTRVVSQQPQEKAPVPYVPSPKVRKLDRADPNVQEKLRIEQLNKEAQLMMLLQAAAAKDNGAKLLKGLSFAEAILLIDKNNVKIHPPADPTFEEHYENCLMNILRSEDLYLSKDFLEGKELRRTRDKDYNPTVEFSIPRSVLNEKTPNVDPHKHNELKTLLLNALPRMKDAPEERQQSQVRIDERRPNFTRTVNIDDPNRFSHVKKLNLANMAVIRATKNNIKRLRLGQQQIVELMEEEDDSDEDDRKGGMKTEDINKWLTDIEDCWSEIDRITDYPRFSEGPKKGEILENYLLEVNKLALEEYNTIMSMPPPKIPGEEGEDKTS</sequence>
<feature type="compositionally biased region" description="Polar residues" evidence="1">
    <location>
        <begin position="340"/>
        <end position="356"/>
    </location>
</feature>
<protein>
    <submittedName>
        <fullName evidence="2">Oidioi.mRNA.OKI2018_I69.PAR.g12846.t1.cds</fullName>
    </submittedName>
</protein>
<feature type="compositionally biased region" description="Low complexity" evidence="1">
    <location>
        <begin position="884"/>
        <end position="897"/>
    </location>
</feature>
<feature type="compositionally biased region" description="Low complexity" evidence="1">
    <location>
        <begin position="375"/>
        <end position="385"/>
    </location>
</feature>
<proteinExistence type="predicted"/>
<accession>A0ABN7S5S4</accession>
<gene>
    <name evidence="2" type="ORF">OKIOD_LOCUS4404</name>
</gene>
<feature type="compositionally biased region" description="Basic and acidic residues" evidence="1">
    <location>
        <begin position="304"/>
        <end position="324"/>
    </location>
</feature>
<dbReference type="EMBL" id="OU015568">
    <property type="protein sequence ID" value="CAG5091079.1"/>
    <property type="molecule type" value="Genomic_DNA"/>
</dbReference>
<evidence type="ECO:0000313" key="2">
    <source>
        <dbReference type="EMBL" id="CAG5091079.1"/>
    </source>
</evidence>
<keyword evidence="3" id="KW-1185">Reference proteome</keyword>
<feature type="compositionally biased region" description="Low complexity" evidence="1">
    <location>
        <begin position="495"/>
        <end position="505"/>
    </location>
</feature>
<feature type="compositionally biased region" description="Basic and acidic residues" evidence="1">
    <location>
        <begin position="203"/>
        <end position="295"/>
    </location>
</feature>
<evidence type="ECO:0000256" key="1">
    <source>
        <dbReference type="SAM" id="MobiDB-lite"/>
    </source>
</evidence>
<feature type="compositionally biased region" description="Polar residues" evidence="1">
    <location>
        <begin position="935"/>
        <end position="945"/>
    </location>
</feature>
<name>A0ABN7S5S4_OIKDI</name>
<evidence type="ECO:0000313" key="3">
    <source>
        <dbReference type="Proteomes" id="UP001158576"/>
    </source>
</evidence>
<feature type="region of interest" description="Disordered" evidence="1">
    <location>
        <begin position="188"/>
        <end position="516"/>
    </location>
</feature>
<organism evidence="2 3">
    <name type="scientific">Oikopleura dioica</name>
    <name type="common">Tunicate</name>
    <dbReference type="NCBI Taxonomy" id="34765"/>
    <lineage>
        <taxon>Eukaryota</taxon>
        <taxon>Metazoa</taxon>
        <taxon>Chordata</taxon>
        <taxon>Tunicata</taxon>
        <taxon>Appendicularia</taxon>
        <taxon>Copelata</taxon>
        <taxon>Oikopleuridae</taxon>
        <taxon>Oikopleura</taxon>
    </lineage>
</organism>
<feature type="region of interest" description="Disordered" evidence="1">
    <location>
        <begin position="934"/>
        <end position="959"/>
    </location>
</feature>
<feature type="region of interest" description="Disordered" evidence="1">
    <location>
        <begin position="865"/>
        <end position="912"/>
    </location>
</feature>
<reference evidence="2 3" key="1">
    <citation type="submission" date="2021-04" db="EMBL/GenBank/DDBJ databases">
        <authorList>
            <person name="Bliznina A."/>
        </authorList>
    </citation>
    <scope>NUCLEOTIDE SEQUENCE [LARGE SCALE GENOMIC DNA]</scope>
</reference>